<dbReference type="Gene3D" id="3.90.226.10">
    <property type="entry name" value="2-enoyl-CoA Hydratase, Chain A, domain 1"/>
    <property type="match status" value="1"/>
</dbReference>
<proteinExistence type="inferred from homology"/>
<organism evidence="12">
    <name type="scientific">uncultured Chloroflexia bacterium</name>
    <dbReference type="NCBI Taxonomy" id="1672391"/>
    <lineage>
        <taxon>Bacteria</taxon>
        <taxon>Bacillati</taxon>
        <taxon>Chloroflexota</taxon>
        <taxon>Chloroflexia</taxon>
        <taxon>environmental samples</taxon>
    </lineage>
</organism>
<dbReference type="PANTHER" id="PTHR42853">
    <property type="entry name" value="ACETYL-COENZYME A CARBOXYLASE CARBOXYL TRANSFERASE SUBUNIT ALPHA"/>
    <property type="match status" value="1"/>
</dbReference>
<reference evidence="12" key="1">
    <citation type="submission" date="2020-02" db="EMBL/GenBank/DDBJ databases">
        <authorList>
            <person name="Meier V. D."/>
        </authorList>
    </citation>
    <scope>NUCLEOTIDE SEQUENCE</scope>
    <source>
        <strain evidence="12">AVDCRST_MAG93</strain>
    </source>
</reference>
<keyword evidence="2 10" id="KW-0444">Lipid biosynthesis</keyword>
<comment type="function">
    <text evidence="10">Component of the acetyl coenzyme A carboxylase (ACC) complex. First, biotin carboxylase catalyzes the carboxylation of biotin on its carrier protein (BCCP) and then the CO(2) group is transferred by the carboxyltransferase to acetyl-CoA to form malonyl-CoA.</text>
</comment>
<evidence type="ECO:0000256" key="10">
    <source>
        <dbReference type="HAMAP-Rule" id="MF_00823"/>
    </source>
</evidence>
<evidence type="ECO:0000256" key="8">
    <source>
        <dbReference type="ARBA" id="ARBA00023160"/>
    </source>
</evidence>
<protein>
    <recommendedName>
        <fullName evidence="10">Acetyl-coenzyme A carboxylase carboxyl transferase subunit alpha</fullName>
        <shortName evidence="10">ACCase subunit alpha</shortName>
        <shortName evidence="10">Acetyl-CoA carboxylase carboxyltransferase subunit alpha</shortName>
        <ecNumber evidence="10">2.1.3.15</ecNumber>
    </recommendedName>
</protein>
<dbReference type="EC" id="2.1.3.15" evidence="10"/>
<dbReference type="GO" id="GO:0006633">
    <property type="term" value="P:fatty acid biosynthetic process"/>
    <property type="evidence" value="ECO:0007669"/>
    <property type="project" value="UniProtKB-KW"/>
</dbReference>
<dbReference type="GO" id="GO:0016743">
    <property type="term" value="F:carboxyl- or carbamoyltransferase activity"/>
    <property type="evidence" value="ECO:0007669"/>
    <property type="project" value="UniProtKB-UniRule"/>
</dbReference>
<evidence type="ECO:0000313" key="12">
    <source>
        <dbReference type="EMBL" id="CAA9316745.1"/>
    </source>
</evidence>
<keyword evidence="12" id="KW-0436">Ligase</keyword>
<name>A0A6J4KYF6_9CHLR</name>
<comment type="pathway">
    <text evidence="1 10">Lipid metabolism; malonyl-CoA biosynthesis; malonyl-CoA from acetyl-CoA: step 1/1.</text>
</comment>
<evidence type="ECO:0000256" key="9">
    <source>
        <dbReference type="ARBA" id="ARBA00049152"/>
    </source>
</evidence>
<dbReference type="InterPro" id="IPR001095">
    <property type="entry name" value="Acetyl_CoA_COase_a_su"/>
</dbReference>
<sequence>MTSAHILTPWDHVQIARHPQRPHTLDYIRALCEEFVELRGDRRFGDDAALVAGIARFAGRTVVVVGHQKGSNTKENIRHRFGSPQPEGYRKALRMMRQAEKFKFPILCFIDTPGASPNMESEERGQGWAIAENLLVMADLRVPIIAMVIGEGGSGGALAIGIADRLIMLEHAIYSVASPEASAAILWRDASKAPDAAAAMKITAADLRDLHITDEVVNEVEGGAHLDAPRTIADVGAVIQRHMDELLELSVPELLQRRYEKYRDIGVFHEDQIAVVANIINE</sequence>
<accession>A0A6J4KYF6</accession>
<dbReference type="UniPathway" id="UPA00655">
    <property type="reaction ID" value="UER00711"/>
</dbReference>
<keyword evidence="6 10" id="KW-0067">ATP-binding</keyword>
<dbReference type="GO" id="GO:0005524">
    <property type="term" value="F:ATP binding"/>
    <property type="evidence" value="ECO:0007669"/>
    <property type="project" value="UniProtKB-KW"/>
</dbReference>
<evidence type="ECO:0000256" key="4">
    <source>
        <dbReference type="ARBA" id="ARBA00022741"/>
    </source>
</evidence>
<comment type="similarity">
    <text evidence="10">Belongs to the AccA family.</text>
</comment>
<dbReference type="GO" id="GO:0009317">
    <property type="term" value="C:acetyl-CoA carboxylase complex"/>
    <property type="evidence" value="ECO:0007669"/>
    <property type="project" value="InterPro"/>
</dbReference>
<dbReference type="PROSITE" id="PS50989">
    <property type="entry name" value="COA_CT_CTER"/>
    <property type="match status" value="1"/>
</dbReference>
<evidence type="ECO:0000256" key="2">
    <source>
        <dbReference type="ARBA" id="ARBA00022516"/>
    </source>
</evidence>
<feature type="domain" description="CoA carboxyltransferase C-terminal" evidence="11">
    <location>
        <begin position="1"/>
        <end position="245"/>
    </location>
</feature>
<gene>
    <name evidence="10" type="primary">accA</name>
    <name evidence="12" type="ORF">AVDCRST_MAG93-5536</name>
</gene>
<evidence type="ECO:0000256" key="6">
    <source>
        <dbReference type="ARBA" id="ARBA00022840"/>
    </source>
</evidence>
<evidence type="ECO:0000256" key="5">
    <source>
        <dbReference type="ARBA" id="ARBA00022832"/>
    </source>
</evidence>
<comment type="subcellular location">
    <subcellularLocation>
        <location evidence="10">Cytoplasm</location>
    </subcellularLocation>
</comment>
<evidence type="ECO:0000256" key="1">
    <source>
        <dbReference type="ARBA" id="ARBA00004956"/>
    </source>
</evidence>
<keyword evidence="4 10" id="KW-0547">Nucleotide-binding</keyword>
<dbReference type="Pfam" id="PF03255">
    <property type="entry name" value="ACCA"/>
    <property type="match status" value="1"/>
</dbReference>
<dbReference type="GO" id="GO:2001295">
    <property type="term" value="P:malonyl-CoA biosynthetic process"/>
    <property type="evidence" value="ECO:0007669"/>
    <property type="project" value="UniProtKB-UniRule"/>
</dbReference>
<dbReference type="NCBIfam" id="NF004344">
    <property type="entry name" value="PRK05724.1"/>
    <property type="match status" value="1"/>
</dbReference>
<dbReference type="SUPFAM" id="SSF52096">
    <property type="entry name" value="ClpP/crotonase"/>
    <property type="match status" value="1"/>
</dbReference>
<comment type="catalytic activity">
    <reaction evidence="9 10">
        <text>N(6)-carboxybiotinyl-L-lysyl-[protein] + acetyl-CoA = N(6)-biotinyl-L-lysyl-[protein] + malonyl-CoA</text>
        <dbReference type="Rhea" id="RHEA:54728"/>
        <dbReference type="Rhea" id="RHEA-COMP:10505"/>
        <dbReference type="Rhea" id="RHEA-COMP:10506"/>
        <dbReference type="ChEBI" id="CHEBI:57288"/>
        <dbReference type="ChEBI" id="CHEBI:57384"/>
        <dbReference type="ChEBI" id="CHEBI:83144"/>
        <dbReference type="ChEBI" id="CHEBI:83145"/>
        <dbReference type="EC" id="2.1.3.15"/>
    </reaction>
</comment>
<dbReference type="GO" id="GO:0003989">
    <property type="term" value="F:acetyl-CoA carboxylase activity"/>
    <property type="evidence" value="ECO:0007669"/>
    <property type="project" value="InterPro"/>
</dbReference>
<dbReference type="InterPro" id="IPR029045">
    <property type="entry name" value="ClpP/crotonase-like_dom_sf"/>
</dbReference>
<keyword evidence="8 10" id="KW-0275">Fatty acid biosynthesis</keyword>
<dbReference type="PRINTS" id="PR01069">
    <property type="entry name" value="ACCCTRFRASEA"/>
</dbReference>
<keyword evidence="10" id="KW-0963">Cytoplasm</keyword>
<comment type="subunit">
    <text evidence="10">Acetyl-CoA carboxylase is a heterohexamer composed of biotin carboxyl carrier protein (AccB), biotin carboxylase (AccC) and two subunits each of ACCase subunit alpha (AccA) and ACCase subunit beta (AccD).</text>
</comment>
<dbReference type="EMBL" id="CADCTR010001870">
    <property type="protein sequence ID" value="CAA9316745.1"/>
    <property type="molecule type" value="Genomic_DNA"/>
</dbReference>
<keyword evidence="7 10" id="KW-0443">Lipid metabolism</keyword>
<dbReference type="InterPro" id="IPR011763">
    <property type="entry name" value="COA_CT_C"/>
</dbReference>
<dbReference type="NCBIfam" id="NF041504">
    <property type="entry name" value="AccA_sub"/>
    <property type="match status" value="1"/>
</dbReference>
<evidence type="ECO:0000256" key="7">
    <source>
        <dbReference type="ARBA" id="ARBA00023098"/>
    </source>
</evidence>
<keyword evidence="3 10" id="KW-0808">Transferase</keyword>
<dbReference type="PANTHER" id="PTHR42853:SF3">
    <property type="entry name" value="ACETYL-COENZYME A CARBOXYLASE CARBOXYL TRANSFERASE SUBUNIT ALPHA, CHLOROPLASTIC"/>
    <property type="match status" value="1"/>
</dbReference>
<evidence type="ECO:0000256" key="3">
    <source>
        <dbReference type="ARBA" id="ARBA00022679"/>
    </source>
</evidence>
<dbReference type="HAMAP" id="MF_00823">
    <property type="entry name" value="AcetylCoA_CT_alpha"/>
    <property type="match status" value="1"/>
</dbReference>
<evidence type="ECO:0000259" key="11">
    <source>
        <dbReference type="PROSITE" id="PS50989"/>
    </source>
</evidence>
<dbReference type="NCBIfam" id="TIGR00513">
    <property type="entry name" value="accA"/>
    <property type="match status" value="1"/>
</dbReference>
<dbReference type="AlphaFoldDB" id="A0A6J4KYF6"/>
<keyword evidence="5 10" id="KW-0276">Fatty acid metabolism</keyword>